<dbReference type="Gene3D" id="3.40.50.300">
    <property type="entry name" value="P-loop containing nucleotide triphosphate hydrolases"/>
    <property type="match status" value="1"/>
</dbReference>
<dbReference type="InterPro" id="IPR027417">
    <property type="entry name" value="P-loop_NTPase"/>
</dbReference>
<accession>A0A9W8J1Q6</accession>
<feature type="domain" description="Nephrocystin 3-like N-terminal" evidence="2">
    <location>
        <begin position="63"/>
        <end position="218"/>
    </location>
</feature>
<name>A0A9W8J1Q6_9AGAR</name>
<keyword evidence="1" id="KW-0677">Repeat</keyword>
<dbReference type="OrthoDB" id="3018344at2759"/>
<evidence type="ECO:0000259" key="2">
    <source>
        <dbReference type="Pfam" id="PF24883"/>
    </source>
</evidence>
<sequence length="480" mass="53813">MSFTATINKIFTNLCFDAGWELLLEHTAPDALHNSRARYDAPKCDEDTRVEVTSEIMAFIEDRDGPRRLLCMTGAAGSGKSALQQTIAETCGKKKSPACSFFFLTSDPNRNTVNPVIPTIAYQLGRGNPVVKQLIKAAVEEDNLIFTQSLEDQITNFIVKPVEYLISMGSNLSALPRAILIDGLDECRGEDYQAELLAAIRKCLLVDGLPFRIFISSRPEWAIRTALEPGGHLSKVACHIQLSDKYDASADMHRYLWRRFEDIGLRIGDPQWFTEGNIRTLVRAASGQFIYVATVYKYISERRASPAERLKVVLTWTPQKGQVAKPFEVLDILYTNILSAAKHAYEAVDTHHGRDFLLLFRAHHIIITGIKYGSTVLQPPADVFSTLLGLEARAEESLTSDLRSLVAIERDSTGNSRLRMYHKSFSDFMEAESRANDLFVPRSRVYVHLAKCCMQHIIECPLDFDSRALLLVVLIASTYG</sequence>
<dbReference type="EMBL" id="JANBPK010001050">
    <property type="protein sequence ID" value="KAJ2926657.1"/>
    <property type="molecule type" value="Genomic_DNA"/>
</dbReference>
<evidence type="ECO:0000256" key="1">
    <source>
        <dbReference type="ARBA" id="ARBA00022737"/>
    </source>
</evidence>
<evidence type="ECO:0000313" key="3">
    <source>
        <dbReference type="EMBL" id="KAJ2926657.1"/>
    </source>
</evidence>
<proteinExistence type="predicted"/>
<dbReference type="PANTHER" id="PTHR10039:SF14">
    <property type="entry name" value="NACHT DOMAIN-CONTAINING PROTEIN"/>
    <property type="match status" value="1"/>
</dbReference>
<dbReference type="AlphaFoldDB" id="A0A9W8J1Q6"/>
<dbReference type="InterPro" id="IPR056884">
    <property type="entry name" value="NPHP3-like_N"/>
</dbReference>
<protein>
    <recommendedName>
        <fullName evidence="2">Nephrocystin 3-like N-terminal domain-containing protein</fullName>
    </recommendedName>
</protein>
<reference evidence="3" key="1">
    <citation type="submission" date="2022-06" db="EMBL/GenBank/DDBJ databases">
        <title>Genome Sequence of Candolleomyces eurysporus.</title>
        <authorList>
            <person name="Buettner E."/>
        </authorList>
    </citation>
    <scope>NUCLEOTIDE SEQUENCE</scope>
    <source>
        <strain evidence="3">VTCC 930004</strain>
    </source>
</reference>
<keyword evidence="4" id="KW-1185">Reference proteome</keyword>
<dbReference type="SUPFAM" id="SSF52540">
    <property type="entry name" value="P-loop containing nucleoside triphosphate hydrolases"/>
    <property type="match status" value="1"/>
</dbReference>
<comment type="caution">
    <text evidence="3">The sequence shown here is derived from an EMBL/GenBank/DDBJ whole genome shotgun (WGS) entry which is preliminary data.</text>
</comment>
<evidence type="ECO:0000313" key="4">
    <source>
        <dbReference type="Proteomes" id="UP001140091"/>
    </source>
</evidence>
<organism evidence="3 4">
    <name type="scientific">Candolleomyces eurysporus</name>
    <dbReference type="NCBI Taxonomy" id="2828524"/>
    <lineage>
        <taxon>Eukaryota</taxon>
        <taxon>Fungi</taxon>
        <taxon>Dikarya</taxon>
        <taxon>Basidiomycota</taxon>
        <taxon>Agaricomycotina</taxon>
        <taxon>Agaricomycetes</taxon>
        <taxon>Agaricomycetidae</taxon>
        <taxon>Agaricales</taxon>
        <taxon>Agaricineae</taxon>
        <taxon>Psathyrellaceae</taxon>
        <taxon>Candolleomyces</taxon>
    </lineage>
</organism>
<dbReference type="Proteomes" id="UP001140091">
    <property type="component" value="Unassembled WGS sequence"/>
</dbReference>
<feature type="non-terminal residue" evidence="3">
    <location>
        <position position="480"/>
    </location>
</feature>
<gene>
    <name evidence="3" type="ORF">H1R20_g10429</name>
</gene>
<dbReference type="PANTHER" id="PTHR10039">
    <property type="entry name" value="AMELOGENIN"/>
    <property type="match status" value="1"/>
</dbReference>
<dbReference type="Pfam" id="PF24883">
    <property type="entry name" value="NPHP3_N"/>
    <property type="match status" value="1"/>
</dbReference>